<protein>
    <submittedName>
        <fullName evidence="2">Uncharacterized protein</fullName>
    </submittedName>
</protein>
<keyword evidence="1" id="KW-0812">Transmembrane</keyword>
<feature type="transmembrane region" description="Helical" evidence="1">
    <location>
        <begin position="129"/>
        <end position="150"/>
    </location>
</feature>
<dbReference type="EMBL" id="BTRK01000004">
    <property type="protein sequence ID" value="GMR50081.1"/>
    <property type="molecule type" value="Genomic_DNA"/>
</dbReference>
<proteinExistence type="predicted"/>
<dbReference type="Proteomes" id="UP001328107">
    <property type="component" value="Unassembled WGS sequence"/>
</dbReference>
<sequence length="177" mass="20239">MRQTNHARAGSFILRIVEIDNIYENRPSMFDLRTNNFHGICLPSVAFAYLQSQSPIIPTLIWLLVTGFLFLIVTNLLDSIRASLPMYTRKFALATMFLMTYLTTTLIYVTQTGSTTSNASDIENIRTLMSVLVIGIFLSFNLLIYFGGAFEEEREQEEKRKKEEVARAPQIELNIVE</sequence>
<feature type="transmembrane region" description="Helical" evidence="1">
    <location>
        <begin position="91"/>
        <end position="109"/>
    </location>
</feature>
<evidence type="ECO:0000313" key="2">
    <source>
        <dbReference type="EMBL" id="GMR50081.1"/>
    </source>
</evidence>
<feature type="transmembrane region" description="Helical" evidence="1">
    <location>
        <begin position="60"/>
        <end position="79"/>
    </location>
</feature>
<organism evidence="2 3">
    <name type="scientific">Pristionchus mayeri</name>
    <dbReference type="NCBI Taxonomy" id="1317129"/>
    <lineage>
        <taxon>Eukaryota</taxon>
        <taxon>Metazoa</taxon>
        <taxon>Ecdysozoa</taxon>
        <taxon>Nematoda</taxon>
        <taxon>Chromadorea</taxon>
        <taxon>Rhabditida</taxon>
        <taxon>Rhabditina</taxon>
        <taxon>Diplogasteromorpha</taxon>
        <taxon>Diplogasteroidea</taxon>
        <taxon>Neodiplogasteridae</taxon>
        <taxon>Pristionchus</taxon>
    </lineage>
</organism>
<accession>A0AAN5CSZ6</accession>
<comment type="caution">
    <text evidence="2">The sequence shown here is derived from an EMBL/GenBank/DDBJ whole genome shotgun (WGS) entry which is preliminary data.</text>
</comment>
<keyword evidence="1" id="KW-0472">Membrane</keyword>
<keyword evidence="3" id="KW-1185">Reference proteome</keyword>
<dbReference type="AlphaFoldDB" id="A0AAN5CSZ6"/>
<keyword evidence="1" id="KW-1133">Transmembrane helix</keyword>
<evidence type="ECO:0000256" key="1">
    <source>
        <dbReference type="SAM" id="Phobius"/>
    </source>
</evidence>
<gene>
    <name evidence="2" type="ORF">PMAYCL1PPCAC_20276</name>
</gene>
<reference evidence="3" key="1">
    <citation type="submission" date="2022-10" db="EMBL/GenBank/DDBJ databases">
        <title>Genome assembly of Pristionchus species.</title>
        <authorList>
            <person name="Yoshida K."/>
            <person name="Sommer R.J."/>
        </authorList>
    </citation>
    <scope>NUCLEOTIDE SEQUENCE [LARGE SCALE GENOMIC DNA]</scope>
    <source>
        <strain evidence="3">RS5460</strain>
    </source>
</reference>
<name>A0AAN5CSZ6_9BILA</name>
<evidence type="ECO:0000313" key="3">
    <source>
        <dbReference type="Proteomes" id="UP001328107"/>
    </source>
</evidence>